<evidence type="ECO:0000313" key="3">
    <source>
        <dbReference type="EMBL" id="MDA5093380.1"/>
    </source>
</evidence>
<feature type="region of interest" description="Disordered" evidence="1">
    <location>
        <begin position="227"/>
        <end position="271"/>
    </location>
</feature>
<comment type="caution">
    <text evidence="3">The sequence shown here is derived from an EMBL/GenBank/DDBJ whole genome shotgun (WGS) entry which is preliminary data.</text>
</comment>
<feature type="chain" id="PRO_5047451874" description="Excalibur calcium-binding domain-containing protein" evidence="2">
    <location>
        <begin position="20"/>
        <end position="271"/>
    </location>
</feature>
<feature type="compositionally biased region" description="Polar residues" evidence="1">
    <location>
        <begin position="232"/>
        <end position="242"/>
    </location>
</feature>
<keyword evidence="2" id="KW-0732">Signal</keyword>
<name>A0ABT4VYP3_9RHOB</name>
<evidence type="ECO:0000256" key="2">
    <source>
        <dbReference type="SAM" id="SignalP"/>
    </source>
</evidence>
<dbReference type="PROSITE" id="PS51257">
    <property type="entry name" value="PROKAR_LIPOPROTEIN"/>
    <property type="match status" value="1"/>
</dbReference>
<sequence length="271" mass="27782">MRSLIVPAFAVVSMAGLTACVDTRIPDSAAHLPNQTTPTGAPLSAMIEGSSVSSQPLGGATPTSTTQGQTTAIASSTGAISDEQNFQAVSARETIESDAARRAANQAQYQQIQPTELPQRPRGQAISIVDYALSTTNNVGEAQYKRFSLGGKNRYDRNCASYGSPDIAQRAFLASGGPKRDRYGIDPDGDGFACGWSPASFRKVQATPAPAPATSSGAVNASDLAAAGITGAPQTQTSSSKPLTGADGTQAPLPIMPVAPLPGETLNISTE</sequence>
<reference evidence="3 4" key="1">
    <citation type="submission" date="2023-01" db="EMBL/GenBank/DDBJ databases">
        <authorList>
            <person name="Yoon J.-W."/>
        </authorList>
    </citation>
    <scope>NUCLEOTIDE SEQUENCE [LARGE SCALE GENOMIC DNA]</scope>
    <source>
        <strain evidence="3 4">KMU-50</strain>
    </source>
</reference>
<keyword evidence="4" id="KW-1185">Reference proteome</keyword>
<evidence type="ECO:0000313" key="4">
    <source>
        <dbReference type="Proteomes" id="UP001528040"/>
    </source>
</evidence>
<feature type="compositionally biased region" description="Low complexity" evidence="1">
    <location>
        <begin position="58"/>
        <end position="70"/>
    </location>
</feature>
<gene>
    <name evidence="3" type="ORF">O2N63_04690</name>
</gene>
<accession>A0ABT4VYP3</accession>
<evidence type="ECO:0000256" key="1">
    <source>
        <dbReference type="SAM" id="MobiDB-lite"/>
    </source>
</evidence>
<dbReference type="EMBL" id="JAQIIO010000002">
    <property type="protein sequence ID" value="MDA5093380.1"/>
    <property type="molecule type" value="Genomic_DNA"/>
</dbReference>
<proteinExistence type="predicted"/>
<dbReference type="RefSeq" id="WP_271053077.1">
    <property type="nucleotide sequence ID" value="NZ_JAQIIO010000002.1"/>
</dbReference>
<protein>
    <recommendedName>
        <fullName evidence="5">Excalibur calcium-binding domain-containing protein</fullName>
    </recommendedName>
</protein>
<evidence type="ECO:0008006" key="5">
    <source>
        <dbReference type="Google" id="ProtNLM"/>
    </source>
</evidence>
<feature type="region of interest" description="Disordered" evidence="1">
    <location>
        <begin position="28"/>
        <end position="70"/>
    </location>
</feature>
<organism evidence="3 4">
    <name type="scientific">Aliiroseovarius salicola</name>
    <dbReference type="NCBI Taxonomy" id="3009082"/>
    <lineage>
        <taxon>Bacteria</taxon>
        <taxon>Pseudomonadati</taxon>
        <taxon>Pseudomonadota</taxon>
        <taxon>Alphaproteobacteria</taxon>
        <taxon>Rhodobacterales</taxon>
        <taxon>Paracoccaceae</taxon>
        <taxon>Aliiroseovarius</taxon>
    </lineage>
</organism>
<dbReference type="Proteomes" id="UP001528040">
    <property type="component" value="Unassembled WGS sequence"/>
</dbReference>
<feature type="signal peptide" evidence="2">
    <location>
        <begin position="1"/>
        <end position="19"/>
    </location>
</feature>